<dbReference type="InterPro" id="IPR058248">
    <property type="entry name" value="Lxx211020-like"/>
</dbReference>
<dbReference type="PANTHER" id="PTHR36302:SF1">
    <property type="entry name" value="COPPER CHAPERONE PCU(A)C"/>
    <property type="match status" value="1"/>
</dbReference>
<accession>A0A557QDQ8</accession>
<evidence type="ECO:0000313" key="3">
    <source>
        <dbReference type="Proteomes" id="UP000319502"/>
    </source>
</evidence>
<evidence type="ECO:0000256" key="1">
    <source>
        <dbReference type="SAM" id="SignalP"/>
    </source>
</evidence>
<comment type="caution">
    <text evidence="2">The sequence shown here is derived from an EMBL/GenBank/DDBJ whole genome shotgun (WGS) entry which is preliminary data.</text>
</comment>
<keyword evidence="1" id="KW-0732">Signal</keyword>
<dbReference type="InterPro" id="IPR036182">
    <property type="entry name" value="PCuAC_sf"/>
</dbReference>
<sequence>MTNTRTLVVALALSCSAAAAFAGDVTVSEPWVRGTVAAQKATGAFMGLTAAKPMRLVGASSPAAPVVEVHEMSMENDVMKMRPVAAIDLPAGQTVALKPGGYHIMLMGLTAPLNAGTVVPLTLSFEAADGQREDVQVEAPVRELAAPAMKMKHGAH</sequence>
<feature type="signal peptide" evidence="1">
    <location>
        <begin position="1"/>
        <end position="22"/>
    </location>
</feature>
<feature type="chain" id="PRO_5022038319" evidence="1">
    <location>
        <begin position="23"/>
        <end position="156"/>
    </location>
</feature>
<dbReference type="PANTHER" id="PTHR36302">
    <property type="entry name" value="BLR7088 PROTEIN"/>
    <property type="match status" value="1"/>
</dbReference>
<dbReference type="Proteomes" id="UP000319502">
    <property type="component" value="Unassembled WGS sequence"/>
</dbReference>
<dbReference type="EMBL" id="VMNK01000022">
    <property type="protein sequence ID" value="TVO51046.1"/>
    <property type="molecule type" value="Genomic_DNA"/>
</dbReference>
<dbReference type="OrthoDB" id="9796962at2"/>
<dbReference type="Pfam" id="PF04314">
    <property type="entry name" value="PCuAC"/>
    <property type="match status" value="1"/>
</dbReference>
<dbReference type="SUPFAM" id="SSF110087">
    <property type="entry name" value="DR1885-like metal-binding protein"/>
    <property type="match status" value="1"/>
</dbReference>
<dbReference type="RefSeq" id="WP_144311249.1">
    <property type="nucleotide sequence ID" value="NZ_VMNK01000022.1"/>
</dbReference>
<reference evidence="2 3" key="1">
    <citation type="submission" date="2019-07" db="EMBL/GenBank/DDBJ databases">
        <title>The pathways for chlorine oxyanion respiration interact through the shared metabolite chlorate.</title>
        <authorList>
            <person name="Barnum T.P."/>
            <person name="Cheng Y."/>
            <person name="Hill K.A."/>
            <person name="Lucas L.N."/>
            <person name="Carlson H.K."/>
            <person name="Coates J.D."/>
        </authorList>
    </citation>
    <scope>NUCLEOTIDE SEQUENCE [LARGE SCALE GENOMIC DNA]</scope>
    <source>
        <strain evidence="2 3">SFB-3</strain>
    </source>
</reference>
<protein>
    <submittedName>
        <fullName evidence="2">Copper chaperone PCu(A)C</fullName>
    </submittedName>
</protein>
<proteinExistence type="predicted"/>
<organism evidence="2 3">
    <name type="scientific">Denitromonas halophila</name>
    <dbReference type="NCBI Taxonomy" id="1629404"/>
    <lineage>
        <taxon>Bacteria</taxon>
        <taxon>Pseudomonadati</taxon>
        <taxon>Pseudomonadota</taxon>
        <taxon>Betaproteobacteria</taxon>
        <taxon>Rhodocyclales</taxon>
        <taxon>Zoogloeaceae</taxon>
        <taxon>Denitromonas</taxon>
    </lineage>
</organism>
<name>A0A557QDQ8_9RHOO</name>
<dbReference type="AlphaFoldDB" id="A0A557QDQ8"/>
<dbReference type="Gene3D" id="2.60.40.1890">
    <property type="entry name" value="PCu(A)C copper chaperone"/>
    <property type="match status" value="1"/>
</dbReference>
<dbReference type="InterPro" id="IPR007410">
    <property type="entry name" value="LpqE-like"/>
</dbReference>
<gene>
    <name evidence="2" type="ORF">FHP91_19925</name>
</gene>
<keyword evidence="3" id="KW-1185">Reference proteome</keyword>
<evidence type="ECO:0000313" key="2">
    <source>
        <dbReference type="EMBL" id="TVO51046.1"/>
    </source>
</evidence>